<dbReference type="Gene3D" id="3.40.50.150">
    <property type="entry name" value="Vaccinia Virus protein VP39"/>
    <property type="match status" value="1"/>
</dbReference>
<evidence type="ECO:0000256" key="1">
    <source>
        <dbReference type="ARBA" id="ARBA00022603"/>
    </source>
</evidence>
<dbReference type="AlphaFoldDB" id="A0A1D7THV7"/>
<accession>A0A1D7THV7</accession>
<dbReference type="GO" id="GO:0009307">
    <property type="term" value="P:DNA restriction-modification system"/>
    <property type="evidence" value="ECO:0007669"/>
    <property type="project" value="InterPro"/>
</dbReference>
<dbReference type="GO" id="GO:0032259">
    <property type="term" value="P:methylation"/>
    <property type="evidence" value="ECO:0007669"/>
    <property type="project" value="UniProtKB-KW"/>
</dbReference>
<dbReference type="RefSeq" id="WP_069477437.1">
    <property type="nucleotide sequence ID" value="NZ_CP017111.1"/>
</dbReference>
<proteinExistence type="predicted"/>
<keyword evidence="3" id="KW-0949">S-adenosyl-L-methionine</keyword>
<evidence type="ECO:0000313" key="4">
    <source>
        <dbReference type="EMBL" id="AOO64556.1"/>
    </source>
</evidence>
<dbReference type="GO" id="GO:0043565">
    <property type="term" value="F:sequence-specific DNA binding"/>
    <property type="evidence" value="ECO:0007669"/>
    <property type="project" value="TreeGrafter"/>
</dbReference>
<evidence type="ECO:0000313" key="5">
    <source>
        <dbReference type="Proteomes" id="UP000094609"/>
    </source>
</evidence>
<reference evidence="5" key="1">
    <citation type="submission" date="2016-08" db="EMBL/GenBank/DDBJ databases">
        <title>Complete genome sequence of the organohalide-respiring Epsilonproteobacterium Sulfurospirillum halorespirans.</title>
        <authorList>
            <person name="Goris T."/>
            <person name="Zimmermann J."/>
            <person name="Schenz B."/>
            <person name="Lemos M."/>
            <person name="Hackermueller J."/>
            <person name="Diekert G."/>
        </authorList>
    </citation>
    <scope>NUCLEOTIDE SEQUENCE [LARGE SCALE GENOMIC DNA]</scope>
    <source>
        <strain>DSM 13726</strain>
        <strain evidence="5">PCE-M2</strain>
    </source>
</reference>
<keyword evidence="5" id="KW-1185">Reference proteome</keyword>
<dbReference type="PANTHER" id="PTHR30481">
    <property type="entry name" value="DNA ADENINE METHYLASE"/>
    <property type="match status" value="1"/>
</dbReference>
<organism evidence="4 5">
    <name type="scientific">Sulfurospirillum halorespirans DSM 13726</name>
    <dbReference type="NCBI Taxonomy" id="1193502"/>
    <lineage>
        <taxon>Bacteria</taxon>
        <taxon>Pseudomonadati</taxon>
        <taxon>Campylobacterota</taxon>
        <taxon>Epsilonproteobacteria</taxon>
        <taxon>Campylobacterales</taxon>
        <taxon>Sulfurospirillaceae</taxon>
        <taxon>Sulfurospirillum</taxon>
    </lineage>
</organism>
<dbReference type="Proteomes" id="UP000094609">
    <property type="component" value="Chromosome"/>
</dbReference>
<dbReference type="GO" id="GO:0009007">
    <property type="term" value="F:site-specific DNA-methyltransferase (adenine-specific) activity"/>
    <property type="evidence" value="ECO:0007669"/>
    <property type="project" value="UniProtKB-EC"/>
</dbReference>
<sequence>MTMLPGNYLGRKGGSGVAQWIINKMPFHDVYIEPFCGCAVVASLKKMAMVDNVLIDKNIDLIRFLKTHYSSYDNFTVLNVDCFSFLDTFICDYVGQGKKVLVYLDPPYLPEVRSDYVRSQYEHELTMLQHRQLLSLMRDRLLQFPKNLYFIISGYKSDLYMSMLQDWFYFEFQTMSRGGVRIESLWTSFNPDEYIKHQYDYVGSTFTERQRIKRKCDRWISKFQKLSFDEQMVIYESLKNTLNI</sequence>
<evidence type="ECO:0000256" key="3">
    <source>
        <dbReference type="ARBA" id="ARBA00022691"/>
    </source>
</evidence>
<dbReference type="GO" id="GO:1904047">
    <property type="term" value="F:S-adenosyl-L-methionine binding"/>
    <property type="evidence" value="ECO:0007669"/>
    <property type="project" value="TreeGrafter"/>
</dbReference>
<dbReference type="KEGG" id="shal:SHALO_0774"/>
<name>A0A1D7THV7_9BACT</name>
<dbReference type="InterPro" id="IPR012327">
    <property type="entry name" value="MeTrfase_D12"/>
</dbReference>
<dbReference type="REBASE" id="159713">
    <property type="entry name" value="M.Sha13726ORF774P"/>
</dbReference>
<dbReference type="InterPro" id="IPR029063">
    <property type="entry name" value="SAM-dependent_MTases_sf"/>
</dbReference>
<dbReference type="PANTHER" id="PTHR30481:SF4">
    <property type="entry name" value="SITE-SPECIFIC DNA-METHYLTRANSFERASE (ADENINE-SPECIFIC)"/>
    <property type="match status" value="1"/>
</dbReference>
<dbReference type="EMBL" id="CP017111">
    <property type="protein sequence ID" value="AOO64556.1"/>
    <property type="molecule type" value="Genomic_DNA"/>
</dbReference>
<keyword evidence="1" id="KW-0489">Methyltransferase</keyword>
<keyword evidence="2 4" id="KW-0808">Transferase</keyword>
<protein>
    <submittedName>
        <fullName evidence="4">Putative DNA methytransferase</fullName>
    </submittedName>
</protein>
<evidence type="ECO:0000256" key="2">
    <source>
        <dbReference type="ARBA" id="ARBA00022679"/>
    </source>
</evidence>
<gene>
    <name evidence="4" type="ORF">SHALO_0774</name>
</gene>
<dbReference type="STRING" id="1193502.SHALO_0774"/>
<dbReference type="GO" id="GO:0006298">
    <property type="term" value="P:mismatch repair"/>
    <property type="evidence" value="ECO:0007669"/>
    <property type="project" value="TreeGrafter"/>
</dbReference>
<dbReference type="SUPFAM" id="SSF53335">
    <property type="entry name" value="S-adenosyl-L-methionine-dependent methyltransferases"/>
    <property type="match status" value="1"/>
</dbReference>